<feature type="signal peptide" evidence="2">
    <location>
        <begin position="1"/>
        <end position="23"/>
    </location>
</feature>
<proteinExistence type="predicted"/>
<evidence type="ECO:0000256" key="2">
    <source>
        <dbReference type="SAM" id="SignalP"/>
    </source>
</evidence>
<feature type="region of interest" description="Disordered" evidence="1">
    <location>
        <begin position="142"/>
        <end position="161"/>
    </location>
</feature>
<reference evidence="3" key="1">
    <citation type="submission" date="2023-10" db="EMBL/GenBank/DDBJ databases">
        <authorList>
            <person name="Chen Y."/>
            <person name="Shah S."/>
            <person name="Dougan E. K."/>
            <person name="Thang M."/>
            <person name="Chan C."/>
        </authorList>
    </citation>
    <scope>NUCLEOTIDE SEQUENCE [LARGE SCALE GENOMIC DNA]</scope>
</reference>
<protein>
    <recommendedName>
        <fullName evidence="5">Endonuclease/exonuclease/phosphatase domain-containing protein</fullName>
    </recommendedName>
</protein>
<name>A0ABN9TXS5_9DINO</name>
<evidence type="ECO:0000313" key="4">
    <source>
        <dbReference type="Proteomes" id="UP001189429"/>
    </source>
</evidence>
<feature type="chain" id="PRO_5045633665" description="Endonuclease/exonuclease/phosphatase domain-containing protein" evidence="2">
    <location>
        <begin position="24"/>
        <end position="161"/>
    </location>
</feature>
<gene>
    <name evidence="3" type="ORF">PCOR1329_LOCUS43151</name>
</gene>
<evidence type="ECO:0000313" key="3">
    <source>
        <dbReference type="EMBL" id="CAK0850857.1"/>
    </source>
</evidence>
<keyword evidence="4" id="KW-1185">Reference proteome</keyword>
<comment type="caution">
    <text evidence="3">The sequence shown here is derived from an EMBL/GenBank/DDBJ whole genome shotgun (WGS) entry which is preliminary data.</text>
</comment>
<evidence type="ECO:0008006" key="5">
    <source>
        <dbReference type="Google" id="ProtNLM"/>
    </source>
</evidence>
<dbReference type="Proteomes" id="UP001189429">
    <property type="component" value="Unassembled WGS sequence"/>
</dbReference>
<organism evidence="3 4">
    <name type="scientific">Prorocentrum cordatum</name>
    <dbReference type="NCBI Taxonomy" id="2364126"/>
    <lineage>
        <taxon>Eukaryota</taxon>
        <taxon>Sar</taxon>
        <taxon>Alveolata</taxon>
        <taxon>Dinophyceae</taxon>
        <taxon>Prorocentrales</taxon>
        <taxon>Prorocentraceae</taxon>
        <taxon>Prorocentrum</taxon>
    </lineage>
</organism>
<evidence type="ECO:0000256" key="1">
    <source>
        <dbReference type="SAM" id="MobiDB-lite"/>
    </source>
</evidence>
<sequence>MWSIWKAAAWLIALDVVVQDAFTQDSAMTKGVVDHAKLWTRGAPRRPHARSQVDVLCVSSGVSGEAFPRAMSGKLFSRSDHKPIVGNVEIQMQSKHYASKPRSLVGWKPESSENAADYQERCADLSGDDFTELQAAILSVGNDLLRGPPGDDSRTFPSTAL</sequence>
<accession>A0ABN9TXS5</accession>
<dbReference type="EMBL" id="CAUYUJ010015183">
    <property type="protein sequence ID" value="CAK0850857.1"/>
    <property type="molecule type" value="Genomic_DNA"/>
</dbReference>
<keyword evidence="2" id="KW-0732">Signal</keyword>